<keyword evidence="3" id="KW-1185">Reference proteome</keyword>
<feature type="compositionally biased region" description="Low complexity" evidence="1">
    <location>
        <begin position="154"/>
        <end position="168"/>
    </location>
</feature>
<dbReference type="EMBL" id="JARBHB010000003">
    <property type="protein sequence ID" value="KAJ8888212.1"/>
    <property type="molecule type" value="Genomic_DNA"/>
</dbReference>
<proteinExistence type="predicted"/>
<sequence length="351" mass="38428">MKFGGVGTATKCNSGEKTGVTSQPGIEPDSSMCNTICMHAAASSSPDDVVSLHSMIEKNMDSGFVAWPPFHITGALPPHRGGGSVPGEGPWPPSRLSVKLWREGDENPLPPPRPSNFKFAAWHTKPQVSQGSAWDLFPNHVVSRRRQLPGALVASPSPRSPGSRSSAPQKCHSGRGGEGDLRDLQLVTLEAGQRRERPHRLDPNENLYRQFTITVFNMEQRRNTRAGETGEPRENPSTSGIVRHKYHIEKSGSDPAGNQTRFSLAVGGAKPPAIRQSGYDMEVDGKEEGTGNIRARHCLQRVEAANTAPKKLDEKFLVDEHVSWVDERQCSGQPCCTRRRTKLYRASNSVT</sequence>
<gene>
    <name evidence="2" type="ORF">PR048_007699</name>
</gene>
<protein>
    <submittedName>
        <fullName evidence="2">Uncharacterized protein</fullName>
    </submittedName>
</protein>
<feature type="region of interest" description="Disordered" evidence="1">
    <location>
        <begin position="151"/>
        <end position="183"/>
    </location>
</feature>
<dbReference type="Proteomes" id="UP001159363">
    <property type="component" value="Chromosome 3"/>
</dbReference>
<feature type="region of interest" description="Disordered" evidence="1">
    <location>
        <begin position="1"/>
        <end position="26"/>
    </location>
</feature>
<evidence type="ECO:0000256" key="1">
    <source>
        <dbReference type="SAM" id="MobiDB-lite"/>
    </source>
</evidence>
<feature type="compositionally biased region" description="Polar residues" evidence="1">
    <location>
        <begin position="10"/>
        <end position="24"/>
    </location>
</feature>
<accession>A0ABQ9HUZ7</accession>
<evidence type="ECO:0000313" key="2">
    <source>
        <dbReference type="EMBL" id="KAJ8888212.1"/>
    </source>
</evidence>
<organism evidence="2 3">
    <name type="scientific">Dryococelus australis</name>
    <dbReference type="NCBI Taxonomy" id="614101"/>
    <lineage>
        <taxon>Eukaryota</taxon>
        <taxon>Metazoa</taxon>
        <taxon>Ecdysozoa</taxon>
        <taxon>Arthropoda</taxon>
        <taxon>Hexapoda</taxon>
        <taxon>Insecta</taxon>
        <taxon>Pterygota</taxon>
        <taxon>Neoptera</taxon>
        <taxon>Polyneoptera</taxon>
        <taxon>Phasmatodea</taxon>
        <taxon>Verophasmatodea</taxon>
        <taxon>Anareolatae</taxon>
        <taxon>Phasmatidae</taxon>
        <taxon>Eurycanthinae</taxon>
        <taxon>Dryococelus</taxon>
    </lineage>
</organism>
<name>A0ABQ9HUZ7_9NEOP</name>
<evidence type="ECO:0000313" key="3">
    <source>
        <dbReference type="Proteomes" id="UP001159363"/>
    </source>
</evidence>
<reference evidence="2 3" key="1">
    <citation type="submission" date="2023-02" db="EMBL/GenBank/DDBJ databases">
        <title>LHISI_Scaffold_Assembly.</title>
        <authorList>
            <person name="Stuart O.P."/>
            <person name="Cleave R."/>
            <person name="Magrath M.J.L."/>
            <person name="Mikheyev A.S."/>
        </authorList>
    </citation>
    <scope>NUCLEOTIDE SEQUENCE [LARGE SCALE GENOMIC DNA]</scope>
    <source>
        <strain evidence="2">Daus_M_001</strain>
        <tissue evidence="2">Leg muscle</tissue>
    </source>
</reference>
<comment type="caution">
    <text evidence="2">The sequence shown here is derived from an EMBL/GenBank/DDBJ whole genome shotgun (WGS) entry which is preliminary data.</text>
</comment>